<feature type="domain" description="Protein FecR C-terminal" evidence="2">
    <location>
        <begin position="262"/>
        <end position="325"/>
    </location>
</feature>
<reference evidence="3" key="1">
    <citation type="journal article" date="2021" name="PeerJ">
        <title>Extensive microbial diversity within the chicken gut microbiome revealed by metagenomics and culture.</title>
        <authorList>
            <person name="Gilroy R."/>
            <person name="Ravi A."/>
            <person name="Getino M."/>
            <person name="Pursley I."/>
            <person name="Horton D.L."/>
            <person name="Alikhan N.F."/>
            <person name="Baker D."/>
            <person name="Gharbi K."/>
            <person name="Hall N."/>
            <person name="Watson M."/>
            <person name="Adriaenssens E.M."/>
            <person name="Foster-Nyarko E."/>
            <person name="Jarju S."/>
            <person name="Secka A."/>
            <person name="Antonio M."/>
            <person name="Oren A."/>
            <person name="Chaudhuri R.R."/>
            <person name="La Ragione R."/>
            <person name="Hildebrand F."/>
            <person name="Pallen M.J."/>
        </authorList>
    </citation>
    <scope>NUCLEOTIDE SEQUENCE</scope>
    <source>
        <strain evidence="3">CHK118-2852</strain>
    </source>
</reference>
<dbReference type="Gene3D" id="2.60.120.1440">
    <property type="match status" value="1"/>
</dbReference>
<gene>
    <name evidence="3" type="ORF">H9807_04770</name>
</gene>
<dbReference type="Pfam" id="PF04773">
    <property type="entry name" value="FecR"/>
    <property type="match status" value="1"/>
</dbReference>
<evidence type="ECO:0000313" key="4">
    <source>
        <dbReference type="Proteomes" id="UP000824108"/>
    </source>
</evidence>
<feature type="domain" description="FecR protein" evidence="1">
    <location>
        <begin position="121"/>
        <end position="215"/>
    </location>
</feature>
<accession>A0A9D2KCE0</accession>
<evidence type="ECO:0000259" key="1">
    <source>
        <dbReference type="Pfam" id="PF04773"/>
    </source>
</evidence>
<dbReference type="InterPro" id="IPR032508">
    <property type="entry name" value="FecR_C"/>
</dbReference>
<dbReference type="AlphaFoldDB" id="A0A9D2KCE0"/>
<protein>
    <submittedName>
        <fullName evidence="3">FecR domain-containing protein</fullName>
    </submittedName>
</protein>
<dbReference type="PANTHER" id="PTHR30273:SF2">
    <property type="entry name" value="PROTEIN FECR"/>
    <property type="match status" value="1"/>
</dbReference>
<evidence type="ECO:0000313" key="3">
    <source>
        <dbReference type="EMBL" id="HIZ91414.1"/>
    </source>
</evidence>
<sequence length="339" mass="39015">MNEQQTNIEQRLIEYYEGKLEGEAYDEVKAWIASSEDNRRTARRIYSLLLAVDVHQVRKEIDTEKALKKVKGKKIAQKRAISWWEWGQRAAAILFLPLIGLLLWQQSRLQQAEPIAEMLEVRTNPGMTTRLSLPDGTTVYLNSGSTLSYPSRFIGGTRSVSLSGEAYFEVSKDTEHRFIVHTPDQSAVEVYGTHFNIEAYPDNPNITTTLTEGKVGFLYKEGATTKRALLNPGQKLIYNASDQSLSRHRTSGISELSWTEGKIIFENTPLPEALRMLGKRFNVDFIVKDARLNKNCFTGTFTTQRLEKILKYFELSSRIRWRYLNDPDIHQEKIRIEIY</sequence>
<dbReference type="Pfam" id="PF16344">
    <property type="entry name" value="FecR_C"/>
    <property type="match status" value="1"/>
</dbReference>
<dbReference type="FunFam" id="2.60.120.1440:FF:000001">
    <property type="entry name" value="Putative anti-sigma factor"/>
    <property type="match status" value="1"/>
</dbReference>
<evidence type="ECO:0000259" key="2">
    <source>
        <dbReference type="Pfam" id="PF16344"/>
    </source>
</evidence>
<dbReference type="PIRSF" id="PIRSF018266">
    <property type="entry name" value="FecR"/>
    <property type="match status" value="1"/>
</dbReference>
<organism evidence="3 4">
    <name type="scientific">Candidatus Bacteroides merdavium</name>
    <dbReference type="NCBI Taxonomy" id="2838472"/>
    <lineage>
        <taxon>Bacteria</taxon>
        <taxon>Pseudomonadati</taxon>
        <taxon>Bacteroidota</taxon>
        <taxon>Bacteroidia</taxon>
        <taxon>Bacteroidales</taxon>
        <taxon>Bacteroidaceae</taxon>
        <taxon>Bacteroides</taxon>
    </lineage>
</organism>
<dbReference type="GO" id="GO:0016989">
    <property type="term" value="F:sigma factor antagonist activity"/>
    <property type="evidence" value="ECO:0007669"/>
    <property type="project" value="TreeGrafter"/>
</dbReference>
<name>A0A9D2KCE0_9BACE</name>
<dbReference type="EMBL" id="DXAV01000041">
    <property type="protein sequence ID" value="HIZ91414.1"/>
    <property type="molecule type" value="Genomic_DNA"/>
</dbReference>
<reference evidence="3" key="2">
    <citation type="submission" date="2021-04" db="EMBL/GenBank/DDBJ databases">
        <authorList>
            <person name="Gilroy R."/>
        </authorList>
    </citation>
    <scope>NUCLEOTIDE SEQUENCE</scope>
    <source>
        <strain evidence="3">CHK118-2852</strain>
    </source>
</reference>
<dbReference type="InterPro" id="IPR006860">
    <property type="entry name" value="FecR"/>
</dbReference>
<proteinExistence type="predicted"/>
<dbReference type="Gene3D" id="3.55.50.30">
    <property type="match status" value="1"/>
</dbReference>
<dbReference type="Proteomes" id="UP000824108">
    <property type="component" value="Unassembled WGS sequence"/>
</dbReference>
<comment type="caution">
    <text evidence="3">The sequence shown here is derived from an EMBL/GenBank/DDBJ whole genome shotgun (WGS) entry which is preliminary data.</text>
</comment>
<dbReference type="InterPro" id="IPR012373">
    <property type="entry name" value="Ferrdict_sens_TM"/>
</dbReference>
<dbReference type="PANTHER" id="PTHR30273">
    <property type="entry name" value="PERIPLASMIC SIGNAL SENSOR AND SIGMA FACTOR ACTIVATOR FECR-RELATED"/>
    <property type="match status" value="1"/>
</dbReference>